<evidence type="ECO:0000313" key="2">
    <source>
        <dbReference type="EMBL" id="WPU65938.1"/>
    </source>
</evidence>
<feature type="signal peptide" evidence="1">
    <location>
        <begin position="1"/>
        <end position="17"/>
    </location>
</feature>
<dbReference type="KEGG" id="psti:SOO65_04190"/>
<dbReference type="AlphaFoldDB" id="A0AAX4HRD0"/>
<accession>A0AAX4HRD0</accession>
<proteinExistence type="predicted"/>
<reference evidence="2 3" key="1">
    <citation type="submission" date="2023-11" db="EMBL/GenBank/DDBJ databases">
        <title>Peredibacter starrii A3.12.</title>
        <authorList>
            <person name="Mitchell R.J."/>
        </authorList>
    </citation>
    <scope>NUCLEOTIDE SEQUENCE [LARGE SCALE GENOMIC DNA]</scope>
    <source>
        <strain evidence="2 3">A3.12</strain>
    </source>
</reference>
<evidence type="ECO:0000256" key="1">
    <source>
        <dbReference type="SAM" id="SignalP"/>
    </source>
</evidence>
<feature type="chain" id="PRO_5043522716" evidence="1">
    <location>
        <begin position="18"/>
        <end position="99"/>
    </location>
</feature>
<keyword evidence="1" id="KW-0732">Signal</keyword>
<dbReference type="Proteomes" id="UP001324634">
    <property type="component" value="Chromosome"/>
</dbReference>
<name>A0AAX4HRD0_9BACT</name>
<dbReference type="RefSeq" id="WP_321397432.1">
    <property type="nucleotide sequence ID" value="NZ_CP139487.1"/>
</dbReference>
<organism evidence="2 3">
    <name type="scientific">Peredibacter starrii</name>
    <dbReference type="NCBI Taxonomy" id="28202"/>
    <lineage>
        <taxon>Bacteria</taxon>
        <taxon>Pseudomonadati</taxon>
        <taxon>Bdellovibrionota</taxon>
        <taxon>Bacteriovoracia</taxon>
        <taxon>Bacteriovoracales</taxon>
        <taxon>Bacteriovoracaceae</taxon>
        <taxon>Peredibacter</taxon>
    </lineage>
</organism>
<keyword evidence="3" id="KW-1185">Reference proteome</keyword>
<sequence>MRFVSLLVVFTSFSAFAGPRVECVAGPHRVIVENVSPRELKVTFRGETVLADGILDNEQVDLVARFSSIGEMTLFAKISKTAPENYMFIQGQRIQAICR</sequence>
<dbReference type="EMBL" id="CP139487">
    <property type="protein sequence ID" value="WPU65938.1"/>
    <property type="molecule type" value="Genomic_DNA"/>
</dbReference>
<evidence type="ECO:0000313" key="3">
    <source>
        <dbReference type="Proteomes" id="UP001324634"/>
    </source>
</evidence>
<protein>
    <submittedName>
        <fullName evidence="2">Uncharacterized protein</fullName>
    </submittedName>
</protein>
<gene>
    <name evidence="2" type="ORF">SOO65_04190</name>
</gene>